<dbReference type="AlphaFoldDB" id="A0A645IN50"/>
<dbReference type="InterPro" id="IPR018060">
    <property type="entry name" value="HTH_AraC"/>
</dbReference>
<dbReference type="PRINTS" id="PR00032">
    <property type="entry name" value="HTHARAC"/>
</dbReference>
<sequence>MFGTGSALGFFVRCAGRCRRSIRSAQSVVNLLSEAPDQRLLLHAATLDFLHWHLAAFRNCEDCRRLSARECHQLESARALLLQDLSAPPTIPELAKAVGMNQCKLKKTFKDHFGSTIYALFQEKRMANAQQLLQSHNVTETAMILGYSNVSHFSTAFMKQFGSLPSKARETVAINYKVTST</sequence>
<dbReference type="InterPro" id="IPR009057">
    <property type="entry name" value="Homeodomain-like_sf"/>
</dbReference>
<dbReference type="PANTHER" id="PTHR47893">
    <property type="entry name" value="REGULATORY PROTEIN PCHR"/>
    <property type="match status" value="1"/>
</dbReference>
<organism evidence="5">
    <name type="scientific">bioreactor metagenome</name>
    <dbReference type="NCBI Taxonomy" id="1076179"/>
    <lineage>
        <taxon>unclassified sequences</taxon>
        <taxon>metagenomes</taxon>
        <taxon>ecological metagenomes</taxon>
    </lineage>
</organism>
<accession>A0A645IN50</accession>
<dbReference type="GO" id="GO:0043565">
    <property type="term" value="F:sequence-specific DNA binding"/>
    <property type="evidence" value="ECO:0007669"/>
    <property type="project" value="InterPro"/>
</dbReference>
<dbReference type="SMART" id="SM00342">
    <property type="entry name" value="HTH_ARAC"/>
    <property type="match status" value="1"/>
</dbReference>
<evidence type="ECO:0000256" key="1">
    <source>
        <dbReference type="ARBA" id="ARBA00023015"/>
    </source>
</evidence>
<dbReference type="EMBL" id="VSSQ01118735">
    <property type="protein sequence ID" value="MPN52530.1"/>
    <property type="molecule type" value="Genomic_DNA"/>
</dbReference>
<dbReference type="Pfam" id="PF12833">
    <property type="entry name" value="HTH_18"/>
    <property type="match status" value="1"/>
</dbReference>
<dbReference type="Gene3D" id="1.10.10.60">
    <property type="entry name" value="Homeodomain-like"/>
    <property type="match status" value="1"/>
</dbReference>
<keyword evidence="1" id="KW-0805">Transcription regulation</keyword>
<evidence type="ECO:0000259" key="4">
    <source>
        <dbReference type="PROSITE" id="PS01124"/>
    </source>
</evidence>
<dbReference type="PROSITE" id="PS01124">
    <property type="entry name" value="HTH_ARAC_FAMILY_2"/>
    <property type="match status" value="1"/>
</dbReference>
<evidence type="ECO:0000313" key="5">
    <source>
        <dbReference type="EMBL" id="MPN52530.1"/>
    </source>
</evidence>
<evidence type="ECO:0000256" key="2">
    <source>
        <dbReference type="ARBA" id="ARBA00023125"/>
    </source>
</evidence>
<dbReference type="InterPro" id="IPR053142">
    <property type="entry name" value="PchR_regulatory_protein"/>
</dbReference>
<keyword evidence="3" id="KW-0804">Transcription</keyword>
<evidence type="ECO:0000256" key="3">
    <source>
        <dbReference type="ARBA" id="ARBA00023163"/>
    </source>
</evidence>
<proteinExistence type="predicted"/>
<name>A0A645IN50_9ZZZZ</name>
<dbReference type="GO" id="GO:0003700">
    <property type="term" value="F:DNA-binding transcription factor activity"/>
    <property type="evidence" value="ECO:0007669"/>
    <property type="project" value="InterPro"/>
</dbReference>
<dbReference type="PANTHER" id="PTHR47893:SF1">
    <property type="entry name" value="REGULATORY PROTEIN PCHR"/>
    <property type="match status" value="1"/>
</dbReference>
<feature type="domain" description="HTH araC/xylS-type" evidence="4">
    <location>
        <begin position="75"/>
        <end position="171"/>
    </location>
</feature>
<comment type="caution">
    <text evidence="5">The sequence shown here is derived from an EMBL/GenBank/DDBJ whole genome shotgun (WGS) entry which is preliminary data.</text>
</comment>
<dbReference type="SUPFAM" id="SSF46689">
    <property type="entry name" value="Homeodomain-like"/>
    <property type="match status" value="2"/>
</dbReference>
<reference evidence="5" key="1">
    <citation type="submission" date="2019-08" db="EMBL/GenBank/DDBJ databases">
        <authorList>
            <person name="Kucharzyk K."/>
            <person name="Murdoch R.W."/>
            <person name="Higgins S."/>
            <person name="Loffler F."/>
        </authorList>
    </citation>
    <scope>NUCLEOTIDE SEQUENCE</scope>
</reference>
<keyword evidence="2" id="KW-0238">DNA-binding</keyword>
<gene>
    <name evidence="5" type="primary">rhaR_182</name>
    <name evidence="5" type="ORF">SDC9_200192</name>
</gene>
<protein>
    <submittedName>
        <fullName evidence="5">HTH-type transcriptional activator RhaR</fullName>
    </submittedName>
</protein>
<dbReference type="InterPro" id="IPR020449">
    <property type="entry name" value="Tscrpt_reg_AraC-type_HTH"/>
</dbReference>